<keyword evidence="1" id="KW-0472">Membrane</keyword>
<feature type="transmembrane region" description="Helical" evidence="1">
    <location>
        <begin position="278"/>
        <end position="297"/>
    </location>
</feature>
<gene>
    <name evidence="2" type="ORF">J2S07_002038</name>
</gene>
<feature type="transmembrane region" description="Helical" evidence="1">
    <location>
        <begin position="309"/>
        <end position="328"/>
    </location>
</feature>
<evidence type="ECO:0000256" key="1">
    <source>
        <dbReference type="SAM" id="Phobius"/>
    </source>
</evidence>
<feature type="transmembrane region" description="Helical" evidence="1">
    <location>
        <begin position="223"/>
        <end position="246"/>
    </location>
</feature>
<reference evidence="2 3" key="1">
    <citation type="submission" date="2023-07" db="EMBL/GenBank/DDBJ databases">
        <title>Genomic Encyclopedia of Type Strains, Phase IV (KMG-IV): sequencing the most valuable type-strain genomes for metagenomic binning, comparative biology and taxonomic classification.</title>
        <authorList>
            <person name="Goeker M."/>
        </authorList>
    </citation>
    <scope>NUCLEOTIDE SEQUENCE [LARGE SCALE GENOMIC DNA]</scope>
    <source>
        <strain evidence="2 3">DSM 23948</strain>
    </source>
</reference>
<keyword evidence="1" id="KW-1133">Transmembrane helix</keyword>
<feature type="transmembrane region" description="Helical" evidence="1">
    <location>
        <begin position="373"/>
        <end position="390"/>
    </location>
</feature>
<organism evidence="2 3">
    <name type="scientific">Anoxybacillus andreesenii</name>
    <dbReference type="NCBI Taxonomy" id="1325932"/>
    <lineage>
        <taxon>Bacteria</taxon>
        <taxon>Bacillati</taxon>
        <taxon>Bacillota</taxon>
        <taxon>Bacilli</taxon>
        <taxon>Bacillales</taxon>
        <taxon>Anoxybacillaceae</taxon>
        <taxon>Anoxybacillus</taxon>
    </lineage>
</organism>
<sequence length="403" mass="46517">MNKSIIQHEFKMITRSQKNILFILALLVLVISYCMFVLPEKQTPDSFNPIQTKQELEELAAVQTAKEARGEAGFSPMSGRFIYAENEYQMKIRSKLLRAFEDENFVRFTHLRMKDFAYNGVSPNDMTIFNSPFPGKDSIHLFNQTILRYQGYLNEGLPITYELLEQKTALQTIQNLLLSSVVLGIFFCAIYFSCDMLTKDRQNRTILQGLPISWYRLINIKSLVAFCYTFVVLAAILVLATIILAIQNGFGSFSIRVPIQIPNQAGVFGQNQYETISLAKFFLMSLGLIPILIYLFIRFNAIWSLLFKNTWLVLMVSTGFLFCERVYFSRSLRDLFGIEISHFPQTFFEVGKVITGEKNYLINSQTITYEKGILVFLITVLVIEIILFVVSRMVDRRRFYQGI</sequence>
<evidence type="ECO:0000313" key="3">
    <source>
        <dbReference type="Proteomes" id="UP001231362"/>
    </source>
</evidence>
<keyword evidence="1" id="KW-0812">Transmembrane</keyword>
<proteinExistence type="predicted"/>
<name>A0ABT9V461_9BACL</name>
<comment type="caution">
    <text evidence="2">The sequence shown here is derived from an EMBL/GenBank/DDBJ whole genome shotgun (WGS) entry which is preliminary data.</text>
</comment>
<evidence type="ECO:0008006" key="4">
    <source>
        <dbReference type="Google" id="ProtNLM"/>
    </source>
</evidence>
<dbReference type="EMBL" id="JAUSTU010000008">
    <property type="protein sequence ID" value="MDQ0155733.1"/>
    <property type="molecule type" value="Genomic_DNA"/>
</dbReference>
<dbReference type="Proteomes" id="UP001231362">
    <property type="component" value="Unassembled WGS sequence"/>
</dbReference>
<evidence type="ECO:0000313" key="2">
    <source>
        <dbReference type="EMBL" id="MDQ0155733.1"/>
    </source>
</evidence>
<dbReference type="RefSeq" id="WP_307150260.1">
    <property type="nucleotide sequence ID" value="NZ_JAUSTU010000008.1"/>
</dbReference>
<protein>
    <recommendedName>
        <fullName evidence="4">ABC transporter permease</fullName>
    </recommendedName>
</protein>
<keyword evidence="3" id="KW-1185">Reference proteome</keyword>
<accession>A0ABT9V461</accession>
<feature type="transmembrane region" description="Helical" evidence="1">
    <location>
        <begin position="20"/>
        <end position="38"/>
    </location>
</feature>
<feature type="transmembrane region" description="Helical" evidence="1">
    <location>
        <begin position="176"/>
        <end position="194"/>
    </location>
</feature>